<protein>
    <recommendedName>
        <fullName evidence="1">site-specific DNA-methyltransferase (adenine-specific)</fullName>
        <ecNumber evidence="1">2.1.1.72</ecNumber>
    </recommendedName>
</protein>
<dbReference type="EC" id="2.1.1.72" evidence="1"/>
<dbReference type="GO" id="GO:0008170">
    <property type="term" value="F:N-methyltransferase activity"/>
    <property type="evidence" value="ECO:0007669"/>
    <property type="project" value="InterPro"/>
</dbReference>
<dbReference type="GO" id="GO:0009035">
    <property type="term" value="F:type I site-specific deoxyribonuclease activity"/>
    <property type="evidence" value="ECO:0007669"/>
    <property type="project" value="UniProtKB-EC"/>
</dbReference>
<dbReference type="PANTHER" id="PTHR33841">
    <property type="entry name" value="DNA METHYLTRANSFERASE YEEA-RELATED"/>
    <property type="match status" value="1"/>
</dbReference>
<dbReference type="Pfam" id="PF02384">
    <property type="entry name" value="N6_Mtase"/>
    <property type="match status" value="1"/>
</dbReference>
<keyword evidence="4" id="KW-0949">S-adenosyl-L-methionine</keyword>
<evidence type="ECO:0000256" key="7">
    <source>
        <dbReference type="ARBA" id="ARBA00047942"/>
    </source>
</evidence>
<dbReference type="Gene3D" id="3.90.1570.30">
    <property type="match status" value="1"/>
</dbReference>
<dbReference type="GO" id="GO:0005524">
    <property type="term" value="F:ATP binding"/>
    <property type="evidence" value="ECO:0007669"/>
    <property type="project" value="UniProtKB-KW"/>
</dbReference>
<evidence type="ECO:0000256" key="4">
    <source>
        <dbReference type="ARBA" id="ARBA00022691"/>
    </source>
</evidence>
<evidence type="ECO:0000259" key="10">
    <source>
        <dbReference type="Pfam" id="PF12950"/>
    </source>
</evidence>
<dbReference type="GO" id="GO:0003677">
    <property type="term" value="F:DNA binding"/>
    <property type="evidence" value="ECO:0007669"/>
    <property type="project" value="UniProtKB-KW"/>
</dbReference>
<dbReference type="EMBL" id="MT631293">
    <property type="protein sequence ID" value="QNO48040.1"/>
    <property type="molecule type" value="Genomic_DNA"/>
</dbReference>
<feature type="domain" description="TaqI-like C-terminal specificity" evidence="10">
    <location>
        <begin position="801"/>
        <end position="957"/>
    </location>
</feature>
<dbReference type="PRINTS" id="PR00507">
    <property type="entry name" value="N12N6MTFRASE"/>
</dbReference>
<dbReference type="InterPro" id="IPR003356">
    <property type="entry name" value="DNA_methylase_A-5"/>
</dbReference>
<dbReference type="PROSITE" id="PS00092">
    <property type="entry name" value="N6_MTASE"/>
    <property type="match status" value="1"/>
</dbReference>
<feature type="domain" description="Type II methyltransferase M.TaqI-like" evidence="9">
    <location>
        <begin position="495"/>
        <end position="683"/>
    </location>
</feature>
<dbReference type="Pfam" id="PF12950">
    <property type="entry name" value="TaqI_C"/>
    <property type="match status" value="1"/>
</dbReference>
<evidence type="ECO:0000256" key="5">
    <source>
        <dbReference type="ARBA" id="ARBA00022747"/>
    </source>
</evidence>
<dbReference type="SUPFAM" id="SSF53335">
    <property type="entry name" value="S-adenosyl-L-methionine-dependent methyltransferases"/>
    <property type="match status" value="1"/>
</dbReference>
<evidence type="ECO:0000256" key="6">
    <source>
        <dbReference type="ARBA" id="ARBA00023125"/>
    </source>
</evidence>
<dbReference type="InterPro" id="IPR025931">
    <property type="entry name" value="TaqI_C"/>
</dbReference>
<dbReference type="AlphaFoldDB" id="A0A7G9YJ56"/>
<dbReference type="GO" id="GO:0009007">
    <property type="term" value="F:site-specific DNA-methyltransferase (adenine-specific) activity"/>
    <property type="evidence" value="ECO:0007669"/>
    <property type="project" value="UniProtKB-EC"/>
</dbReference>
<dbReference type="Pfam" id="PF07669">
    <property type="entry name" value="Eco57I"/>
    <property type="match status" value="1"/>
</dbReference>
<evidence type="ECO:0000256" key="1">
    <source>
        <dbReference type="ARBA" id="ARBA00011900"/>
    </source>
</evidence>
<name>A0A7G9YJ56_9EURY</name>
<gene>
    <name evidence="11" type="ORF">LNJNAIJJ_00002</name>
</gene>
<reference evidence="11" key="1">
    <citation type="submission" date="2020-06" db="EMBL/GenBank/DDBJ databases">
        <title>Unique genomic features of the anaerobic methanotrophic archaea.</title>
        <authorList>
            <person name="Chadwick G.L."/>
            <person name="Skennerton C.T."/>
            <person name="Laso-Perez R."/>
            <person name="Leu A.O."/>
            <person name="Speth D.R."/>
            <person name="Yu H."/>
            <person name="Morgan-Lang C."/>
            <person name="Hatzenpichler R."/>
            <person name="Goudeau D."/>
            <person name="Malmstrom R."/>
            <person name="Brazelton W.J."/>
            <person name="Woyke T."/>
            <person name="Hallam S.J."/>
            <person name="Tyson G.W."/>
            <person name="Wegener G."/>
            <person name="Boetius A."/>
            <person name="Orphan V."/>
        </authorList>
    </citation>
    <scope>NUCLEOTIDE SEQUENCE</scope>
</reference>
<sequence length="1034" mass="119557">MPAPQKIIELVERFDQYNAKYTSNSYNETQVRREFIDPFFKALGWDVDNKKGHDERYKDVIHEDAVKVGGKTKAPDYSFRVGGMRKFFVEAKKPAINLKENPEPAYQLRRYAWSAQLPLSILTDFEEFIVYDCTKKPSIKDKSSLGRIKYYTYKDYIEKWDEIESIFSQDSIFTGKFDDLAESLVKKKGGKGTAGIDDAFLAEIEGWRDILAKNIAIRNMELSVQELNLAVQTIIDRILFLRICEDRGIEDYGQLKEKAEGKDVYKSLIDIFLHADDKYNSGLFHFKKEDGMEEPDILTTSLEIDDKTLKQIIKNLYYPESPYEFSVLPSTILGQVYEQFLGKVIRLTASHQAKVEEKPEVKKAGGVFYTPTYIVDYIVESTVGKLVEKKSPKKVSELKVLDPACGSGSFLIGAYQFLLDWHLSWYMDNLVPLMKEGKAATDKEVLKLLPAKPASKKKGRGRKRASGSDHDFPIYQMSEDDWRLTSDEKKRILVNNIYGVDIDQQAVEVTKLSLLLKVLEGEKGERISKQLTITQERVLPSLHDNIKCGNSLIGSDIYSSVQMTLDDDKDFHRINAFDWNREFSDIFEKGGFDAVIGNPPYVRQELLKEYKDYFKEHYEVYHGTADLYAYFIEKGISLLRNNGQFSYIVANKWMRANYGKSLRLWMTQKRIEEIIDFGDLPVFKRATTYPCILRVSKGKPRESFDVVQVNTLGCPDLSDYVKAYKYPVRQEVLDDAGWSLVDEKNQSLLDKLMKSGVPLGEYVEKKIYYGIKTGLNKVFVIDEVTKDRLIAEDPKSAEVIKPFLAGREIKRYKQPIVENYLIFTRRGIDIKKYPAIMSYLQQFKQELMPKPTDWKGEWKGRKTGSYQWYEIQDAIDYYQEFEKEKILYAEIAIRGQFSLENTGLYSDTTSYILANNSLYLLGILNSKLWTYMFSNVSSVIRGGFFRWKRQYMENLPIRTIDISNSEDGVRHDKMVSLVEQMLELHKKLGGAKLGNEKEMIQRRIDATDSEIDRLVYDLYELTDEEIKIVEGSCS</sequence>
<evidence type="ECO:0000259" key="9">
    <source>
        <dbReference type="Pfam" id="PF07669"/>
    </source>
</evidence>
<evidence type="ECO:0000256" key="2">
    <source>
        <dbReference type="ARBA" id="ARBA00022603"/>
    </source>
</evidence>
<dbReference type="InterPro" id="IPR050953">
    <property type="entry name" value="N4_N6_ade-DNA_methylase"/>
</dbReference>
<dbReference type="Gene3D" id="3.40.50.150">
    <property type="entry name" value="Vaccinia Virus protein VP39"/>
    <property type="match status" value="1"/>
</dbReference>
<evidence type="ECO:0000256" key="3">
    <source>
        <dbReference type="ARBA" id="ARBA00022679"/>
    </source>
</evidence>
<keyword evidence="2" id="KW-0489">Methyltransferase</keyword>
<dbReference type="InterPro" id="IPR011639">
    <property type="entry name" value="MethylTrfase_TaqI-like_dom"/>
</dbReference>
<dbReference type="InterPro" id="IPR029063">
    <property type="entry name" value="SAM-dependent_MTases_sf"/>
</dbReference>
<proteinExistence type="predicted"/>
<evidence type="ECO:0000259" key="8">
    <source>
        <dbReference type="Pfam" id="PF02384"/>
    </source>
</evidence>
<feature type="domain" description="DNA methylase adenine-specific" evidence="8">
    <location>
        <begin position="332"/>
        <end position="418"/>
    </location>
</feature>
<keyword evidence="6" id="KW-0238">DNA-binding</keyword>
<keyword evidence="5" id="KW-0680">Restriction system</keyword>
<comment type="catalytic activity">
    <reaction evidence="7">
        <text>a 2'-deoxyadenosine in DNA + S-adenosyl-L-methionine = an N(6)-methyl-2'-deoxyadenosine in DNA + S-adenosyl-L-homocysteine + H(+)</text>
        <dbReference type="Rhea" id="RHEA:15197"/>
        <dbReference type="Rhea" id="RHEA-COMP:12418"/>
        <dbReference type="Rhea" id="RHEA-COMP:12419"/>
        <dbReference type="ChEBI" id="CHEBI:15378"/>
        <dbReference type="ChEBI" id="CHEBI:57856"/>
        <dbReference type="ChEBI" id="CHEBI:59789"/>
        <dbReference type="ChEBI" id="CHEBI:90615"/>
        <dbReference type="ChEBI" id="CHEBI:90616"/>
        <dbReference type="EC" id="2.1.1.72"/>
    </reaction>
</comment>
<dbReference type="InterPro" id="IPR002052">
    <property type="entry name" value="DNA_methylase_N6_adenine_CS"/>
</dbReference>
<organism evidence="11">
    <name type="scientific">Candidatus Methanogaster sp. ANME-2c ERB4</name>
    <dbReference type="NCBI Taxonomy" id="2759911"/>
    <lineage>
        <taxon>Archaea</taxon>
        <taxon>Methanobacteriati</taxon>
        <taxon>Methanobacteriota</taxon>
        <taxon>Stenosarchaea group</taxon>
        <taxon>Methanomicrobia</taxon>
        <taxon>Methanosarcinales</taxon>
        <taxon>ANME-2 cluster</taxon>
        <taxon>Candidatus Methanogasteraceae</taxon>
        <taxon>Candidatus Methanogaster</taxon>
    </lineage>
</organism>
<dbReference type="GO" id="GO:0032259">
    <property type="term" value="P:methylation"/>
    <property type="evidence" value="ECO:0007669"/>
    <property type="project" value="UniProtKB-KW"/>
</dbReference>
<accession>A0A7G9YJ56</accession>
<dbReference type="GO" id="GO:0009307">
    <property type="term" value="P:DNA restriction-modification system"/>
    <property type="evidence" value="ECO:0007669"/>
    <property type="project" value="UniProtKB-KW"/>
</dbReference>
<evidence type="ECO:0000313" key="11">
    <source>
        <dbReference type="EMBL" id="QNO48040.1"/>
    </source>
</evidence>
<keyword evidence="3" id="KW-0808">Transferase</keyword>
<dbReference type="PANTHER" id="PTHR33841:SF1">
    <property type="entry name" value="DNA METHYLTRANSFERASE A"/>
    <property type="match status" value="1"/>
</dbReference>